<keyword evidence="8" id="KW-0723">Serine/threonine-protein kinase</keyword>
<dbReference type="InterPro" id="IPR005532">
    <property type="entry name" value="SUMF_dom"/>
</dbReference>
<dbReference type="InterPro" id="IPR011009">
    <property type="entry name" value="Kinase-like_dom_sf"/>
</dbReference>
<feature type="region of interest" description="Disordered" evidence="6">
    <location>
        <begin position="155"/>
        <end position="183"/>
    </location>
</feature>
<dbReference type="SUPFAM" id="SSF56436">
    <property type="entry name" value="C-type lectin-like"/>
    <property type="match status" value="1"/>
</dbReference>
<dbReference type="PROSITE" id="PS00108">
    <property type="entry name" value="PROTEIN_KINASE_ST"/>
    <property type="match status" value="1"/>
</dbReference>
<dbReference type="PROSITE" id="PS00675">
    <property type="entry name" value="SIGMA54_INTERACT_1"/>
    <property type="match status" value="1"/>
</dbReference>
<gene>
    <name evidence="8" type="ORF">BE15_00800</name>
</gene>
<dbReference type="Pfam" id="PF03781">
    <property type="entry name" value="FGE-sulfatase"/>
    <property type="match status" value="1"/>
</dbReference>
<dbReference type="EMBL" id="JEMA01000426">
    <property type="protein sequence ID" value="KYF70108.1"/>
    <property type="molecule type" value="Genomic_DNA"/>
</dbReference>
<feature type="binding site" evidence="5">
    <location>
        <position position="33"/>
    </location>
    <ligand>
        <name>ATP</name>
        <dbReference type="ChEBI" id="CHEBI:30616"/>
    </ligand>
</feature>
<proteinExistence type="predicted"/>
<dbReference type="AlphaFoldDB" id="A0A150QR69"/>
<dbReference type="InterPro" id="IPR017441">
    <property type="entry name" value="Protein_kinase_ATP_BS"/>
</dbReference>
<dbReference type="SMART" id="SM00220">
    <property type="entry name" value="S_TKc"/>
    <property type="match status" value="1"/>
</dbReference>
<dbReference type="PROSITE" id="PS50011">
    <property type="entry name" value="PROTEIN_KINASE_DOM"/>
    <property type="match status" value="1"/>
</dbReference>
<dbReference type="InterPro" id="IPR000719">
    <property type="entry name" value="Prot_kinase_dom"/>
</dbReference>
<dbReference type="InterPro" id="IPR016187">
    <property type="entry name" value="CTDL_fold"/>
</dbReference>
<dbReference type="GO" id="GO:0004674">
    <property type="term" value="F:protein serine/threonine kinase activity"/>
    <property type="evidence" value="ECO:0007669"/>
    <property type="project" value="UniProtKB-KW"/>
</dbReference>
<organism evidence="8 9">
    <name type="scientific">Sorangium cellulosum</name>
    <name type="common">Polyangium cellulosum</name>
    <dbReference type="NCBI Taxonomy" id="56"/>
    <lineage>
        <taxon>Bacteria</taxon>
        <taxon>Pseudomonadati</taxon>
        <taxon>Myxococcota</taxon>
        <taxon>Polyangia</taxon>
        <taxon>Polyangiales</taxon>
        <taxon>Polyangiaceae</taxon>
        <taxon>Sorangium</taxon>
    </lineage>
</organism>
<evidence type="ECO:0000256" key="5">
    <source>
        <dbReference type="PROSITE-ProRule" id="PRU10141"/>
    </source>
</evidence>
<sequence>MEEYRLIRLLGQGGMGQVYLAEDTLLERPVAVKFIASVRPDGPARRRFSMEARAIARLQHPNVVAVHRIGEFEGRPYLVTEFVRGQTLAQLPGPVPWERALVIGLSLARALSAAHRHGVLHRDIKPANVMLTESGDVKLLDFGLAKLLAPEASPADAAPSSGSATSTPGAVAPPFGEGAAGRSRSAVELTGADKIIGTPLYMAPEVLSGEQASCRSDLYAIGALLYELCTGSPPRQTVPDDLSWDEWIIAEPAPLTAGTLLVDPRFADVIGRCLHVDPARRFSSADALADALEQIGDRRAGGVPDGNPYRGLRPFEAEHRGVFFGREPEIHAVLDRLRAERLVVVVGDSGTGKSSLCRAGVLPSAAEGSLGDGRSYATLSLVPGRRPLAALAAALAPLLGGDEAAVELCADDDPGALGRSLQRSLGKERGALIFVDQLEELSTLASPEEAARFGEVIARVSANATGARVLAAVRGDFFTRIAALPGLGEELSRALYLLRPLSPEAMRTAITGPARSKSFAFDPEELVDELVASAIRAPGGLPLLQFAMAELWDARDLARSRITASALDAIGGVAGALARHADGVLSRLLPEQRRAARRVLLQLVTPEGMRARRTDAELDDDDPATRASIDALVRGRLLVASEASGETAYEVAHEALVQGWDSLRRWLDADGEKRPVRERVAAAAAEWIRLGRSQEALWGDRQLAEAAVIGEDELPAQTGEFLRTSRKIAARRRRWRRALIVGVPLVIGLSAAGLRIQARHELDRTIAGYLEAGSAAFADGRRRKAEADELRREAFARFDAAGTARAEDAGAAQAQAEATWASAIEASRRADDALSRAEQLFNDGLRVEPARPDLRDLLGDVLVERIGLAELFHADERRTELVRQLDGHDDDRSRRGGLARVPRLSVEASPAGAEVRLERYERAGSARRLVPLGSLGRAPLHDLDITPGPGSYRLTFVAEGRAEVRWPLVLARGERLRVAVELPARDAVPEGYVYVPPGRFLFGSADVEQLRRGLLAAQPLHEVRTGGFLIGRTEVTYAAWIRFLDDLPPSLRDKHTPGARSRQWAQELERLPDGDWQLALELNAARRQVPRGELAWFTGRSLRERQDWQRFPVAAISLPDAEAYVHWLDRTGRLRGARLCSEHEWERAARGADDRRFPHGDALAPDDANFDETYGRKPQSFGPDEVGSHPASESPFGVLDMTGNVYEWTRSAAAPDEAIVRGGAWYYDQLSVSIPNRTVVEPETRDVTIGLRVCADFPPR</sequence>
<dbReference type="Gene3D" id="3.90.1580.10">
    <property type="entry name" value="paralog of FGE (formylglycine-generating enzyme)"/>
    <property type="match status" value="1"/>
</dbReference>
<dbReference type="CDD" id="cd14014">
    <property type="entry name" value="STKc_PknB_like"/>
    <property type="match status" value="1"/>
</dbReference>
<dbReference type="Pfam" id="PF20703">
    <property type="entry name" value="nSTAND1"/>
    <property type="match status" value="1"/>
</dbReference>
<dbReference type="PANTHER" id="PTHR43289:SF6">
    <property type="entry name" value="SERINE_THREONINE-PROTEIN KINASE NEKL-3"/>
    <property type="match status" value="1"/>
</dbReference>
<dbReference type="Gene3D" id="3.40.50.300">
    <property type="entry name" value="P-loop containing nucleotide triphosphate hydrolases"/>
    <property type="match status" value="1"/>
</dbReference>
<comment type="caution">
    <text evidence="8">The sequence shown here is derived from an EMBL/GenBank/DDBJ whole genome shotgun (WGS) entry which is preliminary data.</text>
</comment>
<evidence type="ECO:0000256" key="6">
    <source>
        <dbReference type="SAM" id="MobiDB-lite"/>
    </source>
</evidence>
<dbReference type="SUPFAM" id="SSF52540">
    <property type="entry name" value="P-loop containing nucleoside triphosphate hydrolases"/>
    <property type="match status" value="1"/>
</dbReference>
<reference evidence="8 9" key="1">
    <citation type="submission" date="2014-02" db="EMBL/GenBank/DDBJ databases">
        <title>The small core and large imbalanced accessory genome model reveals a collaborative survival strategy of Sorangium cellulosum strains in nature.</title>
        <authorList>
            <person name="Han K."/>
            <person name="Peng R."/>
            <person name="Blom J."/>
            <person name="Li Y.-Z."/>
        </authorList>
    </citation>
    <scope>NUCLEOTIDE SEQUENCE [LARGE SCALE GENOMIC DNA]</scope>
    <source>
        <strain evidence="8 9">So0008-312</strain>
    </source>
</reference>
<evidence type="ECO:0000256" key="2">
    <source>
        <dbReference type="ARBA" id="ARBA00022741"/>
    </source>
</evidence>
<feature type="domain" description="Protein kinase" evidence="7">
    <location>
        <begin position="4"/>
        <end position="293"/>
    </location>
</feature>
<dbReference type="Pfam" id="PF00069">
    <property type="entry name" value="Pkinase"/>
    <property type="match status" value="1"/>
</dbReference>
<dbReference type="InterPro" id="IPR049052">
    <property type="entry name" value="nSTAND1"/>
</dbReference>
<dbReference type="SUPFAM" id="SSF56112">
    <property type="entry name" value="Protein kinase-like (PK-like)"/>
    <property type="match status" value="1"/>
</dbReference>
<dbReference type="InterPro" id="IPR008271">
    <property type="entry name" value="Ser/Thr_kinase_AS"/>
</dbReference>
<dbReference type="InterPro" id="IPR025662">
    <property type="entry name" value="Sigma_54_int_dom_ATP-bd_1"/>
</dbReference>
<evidence type="ECO:0000256" key="4">
    <source>
        <dbReference type="ARBA" id="ARBA00022840"/>
    </source>
</evidence>
<dbReference type="Gene3D" id="3.30.200.20">
    <property type="entry name" value="Phosphorylase Kinase, domain 1"/>
    <property type="match status" value="1"/>
</dbReference>
<dbReference type="PROSITE" id="PS00107">
    <property type="entry name" value="PROTEIN_KINASE_ATP"/>
    <property type="match status" value="1"/>
</dbReference>
<dbReference type="InterPro" id="IPR027417">
    <property type="entry name" value="P-loop_NTPase"/>
</dbReference>
<feature type="compositionally biased region" description="Low complexity" evidence="6">
    <location>
        <begin position="155"/>
        <end position="172"/>
    </location>
</feature>
<feature type="region of interest" description="Disordered" evidence="6">
    <location>
        <begin position="1155"/>
        <end position="1194"/>
    </location>
</feature>
<dbReference type="InterPro" id="IPR042095">
    <property type="entry name" value="SUMF_sf"/>
</dbReference>
<accession>A0A150QR69</accession>
<evidence type="ECO:0000256" key="1">
    <source>
        <dbReference type="ARBA" id="ARBA00022679"/>
    </source>
</evidence>
<protein>
    <submittedName>
        <fullName evidence="8">Serine/threonine protein kinase</fullName>
    </submittedName>
</protein>
<keyword evidence="3 8" id="KW-0418">Kinase</keyword>
<evidence type="ECO:0000313" key="9">
    <source>
        <dbReference type="Proteomes" id="UP000075260"/>
    </source>
</evidence>
<dbReference type="Gene3D" id="1.10.510.10">
    <property type="entry name" value="Transferase(Phosphotransferase) domain 1"/>
    <property type="match status" value="1"/>
</dbReference>
<keyword evidence="1" id="KW-0808">Transferase</keyword>
<keyword evidence="2 5" id="KW-0547">Nucleotide-binding</keyword>
<name>A0A150QR69_SORCE</name>
<dbReference type="PANTHER" id="PTHR43289">
    <property type="entry name" value="MITOGEN-ACTIVATED PROTEIN KINASE KINASE KINASE 20-RELATED"/>
    <property type="match status" value="1"/>
</dbReference>
<keyword evidence="4 5" id="KW-0067">ATP-binding</keyword>
<evidence type="ECO:0000259" key="7">
    <source>
        <dbReference type="PROSITE" id="PS50011"/>
    </source>
</evidence>
<dbReference type="Proteomes" id="UP000075260">
    <property type="component" value="Unassembled WGS sequence"/>
</dbReference>
<evidence type="ECO:0000256" key="3">
    <source>
        <dbReference type="ARBA" id="ARBA00022777"/>
    </source>
</evidence>
<dbReference type="GO" id="GO:0005524">
    <property type="term" value="F:ATP binding"/>
    <property type="evidence" value="ECO:0007669"/>
    <property type="project" value="UniProtKB-UniRule"/>
</dbReference>
<evidence type="ECO:0000313" key="8">
    <source>
        <dbReference type="EMBL" id="KYF70108.1"/>
    </source>
</evidence>